<dbReference type="InterPro" id="IPR017853">
    <property type="entry name" value="GH"/>
</dbReference>
<dbReference type="GO" id="GO:0016985">
    <property type="term" value="F:mannan endo-1,4-beta-mannosidase activity"/>
    <property type="evidence" value="ECO:0007669"/>
    <property type="project" value="TreeGrafter"/>
</dbReference>
<dbReference type="EMBL" id="SKFH01000007">
    <property type="protein sequence ID" value="TCZ73358.1"/>
    <property type="molecule type" value="Genomic_DNA"/>
</dbReference>
<name>A0A4R4E6M7_9BACT</name>
<dbReference type="PANTHER" id="PTHR31451:SF40">
    <property type="entry name" value="GLYCOSIDE HYDROLASE FAMILY 5 DOMAIN-CONTAINING PROTEIN"/>
    <property type="match status" value="1"/>
</dbReference>
<proteinExistence type="predicted"/>
<dbReference type="EC" id="3.2.1.78" evidence="2"/>
<keyword evidence="9" id="KW-1185">Reference proteome</keyword>
<dbReference type="Pfam" id="PF26410">
    <property type="entry name" value="GH5_mannosidase"/>
    <property type="match status" value="1"/>
</dbReference>
<evidence type="ECO:0000259" key="7">
    <source>
        <dbReference type="Pfam" id="PF26410"/>
    </source>
</evidence>
<keyword evidence="4" id="KW-0326">Glycosidase</keyword>
<evidence type="ECO:0000256" key="5">
    <source>
        <dbReference type="SAM" id="MobiDB-lite"/>
    </source>
</evidence>
<feature type="region of interest" description="Disordered" evidence="5">
    <location>
        <begin position="429"/>
        <end position="448"/>
    </location>
</feature>
<feature type="chain" id="PRO_5020835983" description="mannan endo-1,4-beta-mannosidase" evidence="6">
    <location>
        <begin position="26"/>
        <end position="448"/>
    </location>
</feature>
<gene>
    <name evidence="8" type="ORF">E0486_06710</name>
</gene>
<dbReference type="PANTHER" id="PTHR31451">
    <property type="match status" value="1"/>
</dbReference>
<dbReference type="SUPFAM" id="SSF51445">
    <property type="entry name" value="(Trans)glycosidases"/>
    <property type="match status" value="1"/>
</dbReference>
<organism evidence="8 9">
    <name type="scientific">Flaviaesturariibacter aridisoli</name>
    <dbReference type="NCBI Taxonomy" id="2545761"/>
    <lineage>
        <taxon>Bacteria</taxon>
        <taxon>Pseudomonadati</taxon>
        <taxon>Bacteroidota</taxon>
        <taxon>Chitinophagia</taxon>
        <taxon>Chitinophagales</taxon>
        <taxon>Chitinophagaceae</taxon>
        <taxon>Flaviaestuariibacter</taxon>
    </lineage>
</organism>
<evidence type="ECO:0000256" key="1">
    <source>
        <dbReference type="ARBA" id="ARBA00001678"/>
    </source>
</evidence>
<dbReference type="InterPro" id="IPR001547">
    <property type="entry name" value="Glyco_hydro_5"/>
</dbReference>
<dbReference type="Proteomes" id="UP000295164">
    <property type="component" value="Unassembled WGS sequence"/>
</dbReference>
<dbReference type="GO" id="GO:0000272">
    <property type="term" value="P:polysaccharide catabolic process"/>
    <property type="evidence" value="ECO:0007669"/>
    <property type="project" value="InterPro"/>
</dbReference>
<evidence type="ECO:0000256" key="3">
    <source>
        <dbReference type="ARBA" id="ARBA00022801"/>
    </source>
</evidence>
<feature type="domain" description="Glycoside hydrolase family 5" evidence="7">
    <location>
        <begin position="26"/>
        <end position="431"/>
    </location>
</feature>
<comment type="caution">
    <text evidence="8">The sequence shown here is derived from an EMBL/GenBank/DDBJ whole genome shotgun (WGS) entry which is preliminary data.</text>
</comment>
<evidence type="ECO:0000313" key="8">
    <source>
        <dbReference type="EMBL" id="TCZ73358.1"/>
    </source>
</evidence>
<feature type="signal peptide" evidence="6">
    <location>
        <begin position="1"/>
        <end position="25"/>
    </location>
</feature>
<evidence type="ECO:0000313" key="9">
    <source>
        <dbReference type="Proteomes" id="UP000295164"/>
    </source>
</evidence>
<sequence>MFLLTRLVSCAPVILLLAISTSLPAQSFVQARNGQLHYGGKPYYYLGANYWYGSLLGQGAGKKQGRARLRRELDFLRSRGVTNLRLLGGAEGSGLVNGVRRVGPPLQPQQGVFDDAVLEGLDVLLAEMGKRGMKAVIMLSNNWEWSGGFLQYLNWNGRLPDSTLQRRLSWDELRDEVSRFYTCAPCVTAYQQQVDHLVGRTNRINGKRYADDPTIMTWELANEPRPMRPSSNEAYVQWCRETAAFIKARAPRQLVTLGHEGYIGTQDTALYETVHRDPNVDYLTIHIWPKNWGWFRPDSMEQDRRQVIDKTMAYLDAHRKIATRLRKPLVLEEFGLPRDGQSFDPASSTRLRDQYFGLLLDQWLRSAASDGPIAGVNFWAFGGSARPIPGQVFWKPGDDYMGDPPMEEQGLNTVFDSDNSTWKRIRNAREAAKKGRARKGLRSAPVQR</sequence>
<keyword evidence="3" id="KW-0378">Hydrolase</keyword>
<comment type="catalytic activity">
    <reaction evidence="1">
        <text>Random hydrolysis of (1-&gt;4)-beta-D-mannosidic linkages in mannans, galactomannans and glucomannans.</text>
        <dbReference type="EC" id="3.2.1.78"/>
    </reaction>
</comment>
<evidence type="ECO:0000256" key="6">
    <source>
        <dbReference type="SAM" id="SignalP"/>
    </source>
</evidence>
<keyword evidence="6" id="KW-0732">Signal</keyword>
<reference evidence="8 9" key="1">
    <citation type="submission" date="2019-03" db="EMBL/GenBank/DDBJ databases">
        <authorList>
            <person name="Kim M.K.M."/>
        </authorList>
    </citation>
    <scope>NUCLEOTIDE SEQUENCE [LARGE SCALE GENOMIC DNA]</scope>
    <source>
        <strain evidence="8 9">17J68-15</strain>
    </source>
</reference>
<dbReference type="OrthoDB" id="9801493at2"/>
<evidence type="ECO:0000256" key="2">
    <source>
        <dbReference type="ARBA" id="ARBA00012706"/>
    </source>
</evidence>
<dbReference type="Gene3D" id="3.20.20.80">
    <property type="entry name" value="Glycosidases"/>
    <property type="match status" value="1"/>
</dbReference>
<dbReference type="InterPro" id="IPR045053">
    <property type="entry name" value="MAN-like"/>
</dbReference>
<evidence type="ECO:0000256" key="4">
    <source>
        <dbReference type="ARBA" id="ARBA00023295"/>
    </source>
</evidence>
<dbReference type="AlphaFoldDB" id="A0A4R4E6M7"/>
<protein>
    <recommendedName>
        <fullName evidence="2">mannan endo-1,4-beta-mannosidase</fullName>
        <ecNumber evidence="2">3.2.1.78</ecNumber>
    </recommendedName>
</protein>
<accession>A0A4R4E6M7</accession>
<dbReference type="RefSeq" id="WP_131851377.1">
    <property type="nucleotide sequence ID" value="NZ_SKFH01000007.1"/>
</dbReference>